<dbReference type="AlphaFoldDB" id="A0A9P8VNI1"/>
<evidence type="ECO:0000313" key="4">
    <source>
        <dbReference type="Proteomes" id="UP000770015"/>
    </source>
</evidence>
<dbReference type="EMBL" id="JAGSXJ010000001">
    <property type="protein sequence ID" value="KAH6697477.1"/>
    <property type="molecule type" value="Genomic_DNA"/>
</dbReference>
<keyword evidence="4" id="KW-1185">Reference proteome</keyword>
<dbReference type="InterPro" id="IPR056125">
    <property type="entry name" value="DUF7708"/>
</dbReference>
<keyword evidence="1" id="KW-0175">Coiled coil</keyword>
<organism evidence="3 4">
    <name type="scientific">Plectosphaerella plurivora</name>
    <dbReference type="NCBI Taxonomy" id="936078"/>
    <lineage>
        <taxon>Eukaryota</taxon>
        <taxon>Fungi</taxon>
        <taxon>Dikarya</taxon>
        <taxon>Ascomycota</taxon>
        <taxon>Pezizomycotina</taxon>
        <taxon>Sordariomycetes</taxon>
        <taxon>Hypocreomycetidae</taxon>
        <taxon>Glomerellales</taxon>
        <taxon>Plectosphaerellaceae</taxon>
        <taxon>Plectosphaerella</taxon>
    </lineage>
</organism>
<dbReference type="OrthoDB" id="5389929at2759"/>
<reference evidence="3" key="1">
    <citation type="journal article" date="2021" name="Nat. Commun.">
        <title>Genetic determinants of endophytism in the Arabidopsis root mycobiome.</title>
        <authorList>
            <person name="Mesny F."/>
            <person name="Miyauchi S."/>
            <person name="Thiergart T."/>
            <person name="Pickel B."/>
            <person name="Atanasova L."/>
            <person name="Karlsson M."/>
            <person name="Huettel B."/>
            <person name="Barry K.W."/>
            <person name="Haridas S."/>
            <person name="Chen C."/>
            <person name="Bauer D."/>
            <person name="Andreopoulos W."/>
            <person name="Pangilinan J."/>
            <person name="LaButti K."/>
            <person name="Riley R."/>
            <person name="Lipzen A."/>
            <person name="Clum A."/>
            <person name="Drula E."/>
            <person name="Henrissat B."/>
            <person name="Kohler A."/>
            <person name="Grigoriev I.V."/>
            <person name="Martin F.M."/>
            <person name="Hacquard S."/>
        </authorList>
    </citation>
    <scope>NUCLEOTIDE SEQUENCE</scope>
    <source>
        <strain evidence="3">MPI-SDFR-AT-0117</strain>
    </source>
</reference>
<evidence type="ECO:0000313" key="3">
    <source>
        <dbReference type="EMBL" id="KAH6697477.1"/>
    </source>
</evidence>
<protein>
    <recommendedName>
        <fullName evidence="2">DUF7708 domain-containing protein</fullName>
    </recommendedName>
</protein>
<name>A0A9P8VNI1_9PEZI</name>
<dbReference type="Proteomes" id="UP000770015">
    <property type="component" value="Unassembled WGS sequence"/>
</dbReference>
<dbReference type="Pfam" id="PF24809">
    <property type="entry name" value="DUF7708"/>
    <property type="match status" value="1"/>
</dbReference>
<evidence type="ECO:0000256" key="1">
    <source>
        <dbReference type="SAM" id="Coils"/>
    </source>
</evidence>
<sequence length="463" mass="52703">MAVASENAKRFSQNNLHKLEQLDSQQKDFRKRIIGTQNFVAEQPALSVTSREAFEDFWKKVHGSKVVFDQKHEQGAGRLSRGATSLAASANEILRDVSPILELVRDFGAPFGGMAIGTICFVFAVAGNRQKMEEQIITTFASIRDRLPGIRVYQHIYNDDHELDNNLQSKILDAYDSFLGFCMAAFDFYTRGSLRRWTKTLQYTTDLNEQVLRVQKALVDVRLVCEDLLSKNVDAVKNSVNHLQVINAGLENEVERLTNEVQGLRLQLSELQANNDKEHVEKIAKLLGLWPFSDDTKHQDVIKHRGDVAAVFSQRNLRSRTTVAAQQSAIVGSIDYQEWLKSSDSRMLVLSGVNEYARTHHCWVSPIALNLIDKLTADNDEGGRDHCAFYLLGLRQQDDTWADVLAFLVYRLLELNKKALRDEKRCQELWSDLQSYSQAYLDASDIFRTSADKETRRPTMQRG</sequence>
<evidence type="ECO:0000259" key="2">
    <source>
        <dbReference type="Pfam" id="PF24809"/>
    </source>
</evidence>
<proteinExistence type="predicted"/>
<feature type="coiled-coil region" evidence="1">
    <location>
        <begin position="240"/>
        <end position="281"/>
    </location>
</feature>
<gene>
    <name evidence="3" type="ORF">F5X68DRAFT_226847</name>
</gene>
<comment type="caution">
    <text evidence="3">The sequence shown here is derived from an EMBL/GenBank/DDBJ whole genome shotgun (WGS) entry which is preliminary data.</text>
</comment>
<accession>A0A9P8VNI1</accession>
<feature type="domain" description="DUF7708" evidence="2">
    <location>
        <begin position="94"/>
        <end position="219"/>
    </location>
</feature>